<dbReference type="SMART" id="SM00494">
    <property type="entry name" value="ChtBD2"/>
    <property type="match status" value="2"/>
</dbReference>
<keyword evidence="3" id="KW-0677">Repeat</keyword>
<dbReference type="Pfam" id="PF01607">
    <property type="entry name" value="CBM_14"/>
    <property type="match status" value="2"/>
</dbReference>
<dbReference type="GO" id="GO:0008061">
    <property type="term" value="F:chitin binding"/>
    <property type="evidence" value="ECO:0007669"/>
    <property type="project" value="UniProtKB-KW"/>
</dbReference>
<keyword evidence="5" id="KW-0325">Glycoprotein</keyword>
<dbReference type="AlphaFoldDB" id="A0AAD9USY3"/>
<feature type="domain" description="Chitin-binding type-2" evidence="7">
    <location>
        <begin position="82"/>
        <end position="130"/>
    </location>
</feature>
<reference evidence="8" key="1">
    <citation type="journal article" date="2023" name="G3 (Bethesda)">
        <title>Whole genome assembly and annotation of the endangered Caribbean coral Acropora cervicornis.</title>
        <authorList>
            <person name="Selwyn J.D."/>
            <person name="Vollmer S.V."/>
        </authorList>
    </citation>
    <scope>NUCLEOTIDE SEQUENCE</scope>
    <source>
        <strain evidence="8">K2</strain>
    </source>
</reference>
<evidence type="ECO:0000256" key="1">
    <source>
        <dbReference type="ARBA" id="ARBA00022669"/>
    </source>
</evidence>
<sequence length="130" mass="14492">MVFGKICVGLVLSVVIFEFAEQVKGRFCDGKRDGDYTNPSNCYGFIACSGGIAYDMPCPAGLKFDEKKDACDYNAPCYQEFCKNKSDGDYADPNNRYGFITCSGGLTYYRNCPANLRFNQTLDECVWALI</sequence>
<organism evidence="8 9">
    <name type="scientific">Acropora cervicornis</name>
    <name type="common">Staghorn coral</name>
    <dbReference type="NCBI Taxonomy" id="6130"/>
    <lineage>
        <taxon>Eukaryota</taxon>
        <taxon>Metazoa</taxon>
        <taxon>Cnidaria</taxon>
        <taxon>Anthozoa</taxon>
        <taxon>Hexacorallia</taxon>
        <taxon>Scleractinia</taxon>
        <taxon>Astrocoeniina</taxon>
        <taxon>Acroporidae</taxon>
        <taxon>Acropora</taxon>
    </lineage>
</organism>
<name>A0AAD9USY3_ACRCE</name>
<dbReference type="GO" id="GO:0005576">
    <property type="term" value="C:extracellular region"/>
    <property type="evidence" value="ECO:0007669"/>
    <property type="project" value="InterPro"/>
</dbReference>
<keyword evidence="2 6" id="KW-0732">Signal</keyword>
<keyword evidence="1" id="KW-0147">Chitin-binding</keyword>
<evidence type="ECO:0000256" key="6">
    <source>
        <dbReference type="SAM" id="SignalP"/>
    </source>
</evidence>
<dbReference type="Proteomes" id="UP001249851">
    <property type="component" value="Unassembled WGS sequence"/>
</dbReference>
<dbReference type="SUPFAM" id="SSF57625">
    <property type="entry name" value="Invertebrate chitin-binding proteins"/>
    <property type="match status" value="2"/>
</dbReference>
<evidence type="ECO:0000256" key="3">
    <source>
        <dbReference type="ARBA" id="ARBA00022737"/>
    </source>
</evidence>
<evidence type="ECO:0000313" key="9">
    <source>
        <dbReference type="Proteomes" id="UP001249851"/>
    </source>
</evidence>
<dbReference type="PROSITE" id="PS50940">
    <property type="entry name" value="CHIT_BIND_II"/>
    <property type="match status" value="2"/>
</dbReference>
<keyword evidence="9" id="KW-1185">Reference proteome</keyword>
<accession>A0AAD9USY3</accession>
<evidence type="ECO:0000256" key="2">
    <source>
        <dbReference type="ARBA" id="ARBA00022729"/>
    </source>
</evidence>
<proteinExistence type="predicted"/>
<feature type="chain" id="PRO_5042237523" evidence="6">
    <location>
        <begin position="26"/>
        <end position="130"/>
    </location>
</feature>
<dbReference type="PANTHER" id="PTHR23301:SF0">
    <property type="entry name" value="CHITIN-BINDING TYPE-2 DOMAIN-CONTAINING PROTEIN-RELATED"/>
    <property type="match status" value="1"/>
</dbReference>
<evidence type="ECO:0000256" key="4">
    <source>
        <dbReference type="ARBA" id="ARBA00023157"/>
    </source>
</evidence>
<feature type="signal peptide" evidence="6">
    <location>
        <begin position="1"/>
        <end position="25"/>
    </location>
</feature>
<dbReference type="InterPro" id="IPR002557">
    <property type="entry name" value="Chitin-bd_dom"/>
</dbReference>
<reference evidence="8" key="2">
    <citation type="journal article" date="2023" name="Science">
        <title>Genomic signatures of disease resistance in endangered staghorn corals.</title>
        <authorList>
            <person name="Vollmer S.V."/>
            <person name="Selwyn J.D."/>
            <person name="Despard B.A."/>
            <person name="Roesel C.L."/>
        </authorList>
    </citation>
    <scope>NUCLEOTIDE SEQUENCE</scope>
    <source>
        <strain evidence="8">K2</strain>
    </source>
</reference>
<gene>
    <name evidence="8" type="ORF">P5673_030950</name>
</gene>
<protein>
    <submittedName>
        <fullName evidence="8">Chitin-binding domain protein cbd-1</fullName>
    </submittedName>
</protein>
<dbReference type="InterPro" id="IPR036508">
    <property type="entry name" value="Chitin-bd_dom_sf"/>
</dbReference>
<comment type="caution">
    <text evidence="8">The sequence shown here is derived from an EMBL/GenBank/DDBJ whole genome shotgun (WGS) entry which is preliminary data.</text>
</comment>
<evidence type="ECO:0000259" key="7">
    <source>
        <dbReference type="PROSITE" id="PS50940"/>
    </source>
</evidence>
<feature type="domain" description="Chitin-binding type-2" evidence="7">
    <location>
        <begin position="25"/>
        <end position="79"/>
    </location>
</feature>
<keyword evidence="4" id="KW-1015">Disulfide bond</keyword>
<dbReference type="PANTHER" id="PTHR23301">
    <property type="entry name" value="CHITIN BINDING PERITROPHIN-A"/>
    <property type="match status" value="1"/>
</dbReference>
<dbReference type="EMBL" id="JARQWQ010000138">
    <property type="protein sequence ID" value="KAK2548806.1"/>
    <property type="molecule type" value="Genomic_DNA"/>
</dbReference>
<evidence type="ECO:0000313" key="8">
    <source>
        <dbReference type="EMBL" id="KAK2548806.1"/>
    </source>
</evidence>
<dbReference type="Gene3D" id="3.20.20.80">
    <property type="entry name" value="Glycosidases"/>
    <property type="match status" value="2"/>
</dbReference>
<dbReference type="InterPro" id="IPR051940">
    <property type="entry name" value="Chitin_bind-dev_reg"/>
</dbReference>
<evidence type="ECO:0000256" key="5">
    <source>
        <dbReference type="ARBA" id="ARBA00023180"/>
    </source>
</evidence>